<accession>A0A6G1J015</accession>
<keyword evidence="3" id="KW-1185">Reference proteome</keyword>
<proteinExistence type="predicted"/>
<evidence type="ECO:0000313" key="2">
    <source>
        <dbReference type="EMBL" id="KAF2683541.1"/>
    </source>
</evidence>
<protein>
    <submittedName>
        <fullName evidence="2">Uncharacterized protein</fullName>
    </submittedName>
</protein>
<sequence>MHGNSLLSALLLLTPLARAYLHHGEPGSVAIYAKPDFGYSDQLPVYLSEADFGEPSANENHCRALSNAKSIGPDKGTVCQLYSDPGCKPDSRTMWVPTYPIGLSNLNAEEFPGLSCWVWKT</sequence>
<evidence type="ECO:0000256" key="1">
    <source>
        <dbReference type="SAM" id="SignalP"/>
    </source>
</evidence>
<reference evidence="2" key="1">
    <citation type="journal article" date="2020" name="Stud. Mycol.">
        <title>101 Dothideomycetes genomes: a test case for predicting lifestyles and emergence of pathogens.</title>
        <authorList>
            <person name="Haridas S."/>
            <person name="Albert R."/>
            <person name="Binder M."/>
            <person name="Bloem J."/>
            <person name="Labutti K."/>
            <person name="Salamov A."/>
            <person name="Andreopoulos B."/>
            <person name="Baker S."/>
            <person name="Barry K."/>
            <person name="Bills G."/>
            <person name="Bluhm B."/>
            <person name="Cannon C."/>
            <person name="Castanera R."/>
            <person name="Culley D."/>
            <person name="Daum C."/>
            <person name="Ezra D."/>
            <person name="Gonzalez J."/>
            <person name="Henrissat B."/>
            <person name="Kuo A."/>
            <person name="Liang C."/>
            <person name="Lipzen A."/>
            <person name="Lutzoni F."/>
            <person name="Magnuson J."/>
            <person name="Mondo S."/>
            <person name="Nolan M."/>
            <person name="Ohm R."/>
            <person name="Pangilinan J."/>
            <person name="Park H.-J."/>
            <person name="Ramirez L."/>
            <person name="Alfaro M."/>
            <person name="Sun H."/>
            <person name="Tritt A."/>
            <person name="Yoshinaga Y."/>
            <person name="Zwiers L.-H."/>
            <person name="Turgeon B."/>
            <person name="Goodwin S."/>
            <person name="Spatafora J."/>
            <person name="Crous P."/>
            <person name="Grigoriev I."/>
        </authorList>
    </citation>
    <scope>NUCLEOTIDE SEQUENCE</scope>
    <source>
        <strain evidence="2">CBS 122367</strain>
    </source>
</reference>
<gene>
    <name evidence="2" type="ORF">K458DRAFT_389468</name>
</gene>
<dbReference type="EMBL" id="MU005583">
    <property type="protein sequence ID" value="KAF2683541.1"/>
    <property type="molecule type" value="Genomic_DNA"/>
</dbReference>
<organism evidence="2 3">
    <name type="scientific">Lentithecium fluviatile CBS 122367</name>
    <dbReference type="NCBI Taxonomy" id="1168545"/>
    <lineage>
        <taxon>Eukaryota</taxon>
        <taxon>Fungi</taxon>
        <taxon>Dikarya</taxon>
        <taxon>Ascomycota</taxon>
        <taxon>Pezizomycotina</taxon>
        <taxon>Dothideomycetes</taxon>
        <taxon>Pleosporomycetidae</taxon>
        <taxon>Pleosporales</taxon>
        <taxon>Massarineae</taxon>
        <taxon>Lentitheciaceae</taxon>
        <taxon>Lentithecium</taxon>
    </lineage>
</organism>
<name>A0A6G1J015_9PLEO</name>
<feature type="chain" id="PRO_5026030457" evidence="1">
    <location>
        <begin position="20"/>
        <end position="121"/>
    </location>
</feature>
<evidence type="ECO:0000313" key="3">
    <source>
        <dbReference type="Proteomes" id="UP000799291"/>
    </source>
</evidence>
<dbReference type="AlphaFoldDB" id="A0A6G1J015"/>
<keyword evidence="1" id="KW-0732">Signal</keyword>
<dbReference type="Proteomes" id="UP000799291">
    <property type="component" value="Unassembled WGS sequence"/>
</dbReference>
<feature type="signal peptide" evidence="1">
    <location>
        <begin position="1"/>
        <end position="19"/>
    </location>
</feature>